<accession>A0A151NNY2</accession>
<comment type="caution">
    <text evidence="1">The sequence shown here is derived from an EMBL/GenBank/DDBJ whole genome shotgun (WGS) entry which is preliminary data.</text>
</comment>
<dbReference type="AlphaFoldDB" id="A0A151NNY2"/>
<name>A0A151NNY2_ALLMI</name>
<dbReference type="EMBL" id="AKHW03002524">
    <property type="protein sequence ID" value="KYO38420.1"/>
    <property type="molecule type" value="Genomic_DNA"/>
</dbReference>
<protein>
    <submittedName>
        <fullName evidence="1">Uncharacterized protein</fullName>
    </submittedName>
</protein>
<evidence type="ECO:0000313" key="2">
    <source>
        <dbReference type="Proteomes" id="UP000050525"/>
    </source>
</evidence>
<dbReference type="Proteomes" id="UP000050525">
    <property type="component" value="Unassembled WGS sequence"/>
</dbReference>
<evidence type="ECO:0000313" key="1">
    <source>
        <dbReference type="EMBL" id="KYO38420.1"/>
    </source>
</evidence>
<gene>
    <name evidence="1" type="ORF">Y1Q_0015665</name>
</gene>
<proteinExistence type="predicted"/>
<keyword evidence="2" id="KW-1185">Reference proteome</keyword>
<sequence length="101" mass="11791">MYKDEHELYWEPFWICKVTEDYTLFLVEENKTYAFLNSIFQNRCFGASDPFCMFGDTLYRHQAVMASEPPHKAFPALFGSSELTNCSRGNTALFRSFDYVG</sequence>
<reference evidence="1 2" key="1">
    <citation type="journal article" date="2012" name="Genome Biol.">
        <title>Sequencing three crocodilian genomes to illuminate the evolution of archosaurs and amniotes.</title>
        <authorList>
            <person name="St John J.A."/>
            <person name="Braun E.L."/>
            <person name="Isberg S.R."/>
            <person name="Miles L.G."/>
            <person name="Chong A.Y."/>
            <person name="Gongora J."/>
            <person name="Dalzell P."/>
            <person name="Moran C."/>
            <person name="Bed'hom B."/>
            <person name="Abzhanov A."/>
            <person name="Burgess S.C."/>
            <person name="Cooksey A.M."/>
            <person name="Castoe T.A."/>
            <person name="Crawford N.G."/>
            <person name="Densmore L.D."/>
            <person name="Drew J.C."/>
            <person name="Edwards S.V."/>
            <person name="Faircloth B.C."/>
            <person name="Fujita M.K."/>
            <person name="Greenwold M.J."/>
            <person name="Hoffmann F.G."/>
            <person name="Howard J.M."/>
            <person name="Iguchi T."/>
            <person name="Janes D.E."/>
            <person name="Khan S.Y."/>
            <person name="Kohno S."/>
            <person name="de Koning A.J."/>
            <person name="Lance S.L."/>
            <person name="McCarthy F.M."/>
            <person name="McCormack J.E."/>
            <person name="Merchant M.E."/>
            <person name="Peterson D.G."/>
            <person name="Pollock D.D."/>
            <person name="Pourmand N."/>
            <person name="Raney B.J."/>
            <person name="Roessler K.A."/>
            <person name="Sanford J.R."/>
            <person name="Sawyer R.H."/>
            <person name="Schmidt C.J."/>
            <person name="Triplett E.W."/>
            <person name="Tuberville T.D."/>
            <person name="Venegas-Anaya M."/>
            <person name="Howard J.T."/>
            <person name="Jarvis E.D."/>
            <person name="Guillette L.J.Jr."/>
            <person name="Glenn T.C."/>
            <person name="Green R.E."/>
            <person name="Ray D.A."/>
        </authorList>
    </citation>
    <scope>NUCLEOTIDE SEQUENCE [LARGE SCALE GENOMIC DNA]</scope>
    <source>
        <strain evidence="1">KSC_2009_1</strain>
    </source>
</reference>
<organism evidence="1 2">
    <name type="scientific">Alligator mississippiensis</name>
    <name type="common">American alligator</name>
    <dbReference type="NCBI Taxonomy" id="8496"/>
    <lineage>
        <taxon>Eukaryota</taxon>
        <taxon>Metazoa</taxon>
        <taxon>Chordata</taxon>
        <taxon>Craniata</taxon>
        <taxon>Vertebrata</taxon>
        <taxon>Euteleostomi</taxon>
        <taxon>Archelosauria</taxon>
        <taxon>Archosauria</taxon>
        <taxon>Crocodylia</taxon>
        <taxon>Alligatoridae</taxon>
        <taxon>Alligatorinae</taxon>
        <taxon>Alligator</taxon>
    </lineage>
</organism>